<evidence type="ECO:0000313" key="2">
    <source>
        <dbReference type="Proteomes" id="UP001205486"/>
    </source>
</evidence>
<dbReference type="EMBL" id="JALJZS010000002">
    <property type="protein sequence ID" value="MCP1999990.1"/>
    <property type="molecule type" value="Genomic_DNA"/>
</dbReference>
<keyword evidence="2" id="KW-1185">Reference proteome</keyword>
<dbReference type="Proteomes" id="UP001205486">
    <property type="component" value="Unassembled WGS sequence"/>
</dbReference>
<organism evidence="1 2">
    <name type="scientific">Nitrobacter winogradskyi</name>
    <name type="common">Nitrobacter agilis</name>
    <dbReference type="NCBI Taxonomy" id="913"/>
    <lineage>
        <taxon>Bacteria</taxon>
        <taxon>Pseudomonadati</taxon>
        <taxon>Pseudomonadota</taxon>
        <taxon>Alphaproteobacteria</taxon>
        <taxon>Hyphomicrobiales</taxon>
        <taxon>Nitrobacteraceae</taxon>
        <taxon>Nitrobacter</taxon>
    </lineage>
</organism>
<name>A0ACC6AJF0_NITWI</name>
<reference evidence="1" key="1">
    <citation type="submission" date="2022-03" db="EMBL/GenBank/DDBJ databases">
        <title>Interactions between chemoautotrophic and heterotrophic bacteria.</title>
        <authorList>
            <person name="Santoro A."/>
        </authorList>
    </citation>
    <scope>NUCLEOTIDE SEQUENCE</scope>
    <source>
        <strain evidence="1">Nb-106</strain>
    </source>
</reference>
<protein>
    <submittedName>
        <fullName evidence="1">Uncharacterized protein</fullName>
    </submittedName>
</protein>
<comment type="caution">
    <text evidence="1">The sequence shown here is derived from an EMBL/GenBank/DDBJ whole genome shotgun (WGS) entry which is preliminary data.</text>
</comment>
<sequence>MPRRSAARWTRYERVPLKLSMARRGPFAQAFGYISARGIRVGQTSVAKYMVRRGALRRRVGRRSFGNMLTALAQGTFS</sequence>
<gene>
    <name evidence="1" type="ORF">J2S34_002438</name>
</gene>
<accession>A0ACC6AJF0</accession>
<proteinExistence type="predicted"/>
<evidence type="ECO:0000313" key="1">
    <source>
        <dbReference type="EMBL" id="MCP1999990.1"/>
    </source>
</evidence>